<evidence type="ECO:0000259" key="5">
    <source>
        <dbReference type="Pfam" id="PF05368"/>
    </source>
</evidence>
<evidence type="ECO:0000256" key="2">
    <source>
        <dbReference type="ARBA" id="ARBA00005372"/>
    </source>
</evidence>
<evidence type="ECO:0000313" key="7">
    <source>
        <dbReference type="Proteomes" id="UP001215503"/>
    </source>
</evidence>
<comment type="similarity">
    <text evidence="2">Belongs to the fgaFS/easG family.</text>
</comment>
<keyword evidence="4" id="KW-0560">Oxidoreductase</keyword>
<keyword evidence="7" id="KW-1185">Reference proteome</keyword>
<dbReference type="Proteomes" id="UP001215503">
    <property type="component" value="Unassembled WGS sequence"/>
</dbReference>
<comment type="caution">
    <text evidence="6">The sequence shown here is derived from an EMBL/GenBank/DDBJ whole genome shotgun (WGS) entry which is preliminary data.</text>
</comment>
<protein>
    <submittedName>
        <fullName evidence="6">Ergot alkaloid biosynthesis protein</fullName>
    </submittedName>
</protein>
<evidence type="ECO:0000256" key="4">
    <source>
        <dbReference type="ARBA" id="ARBA00023002"/>
    </source>
</evidence>
<feature type="domain" description="NmrA-like" evidence="5">
    <location>
        <begin position="3"/>
        <end position="245"/>
    </location>
</feature>
<dbReference type="EMBL" id="JARHUD010000002">
    <property type="protein sequence ID" value="MDF2094936.1"/>
    <property type="molecule type" value="Genomic_DNA"/>
</dbReference>
<dbReference type="InterPro" id="IPR051604">
    <property type="entry name" value="Ergot_Alk_Oxidoreductase"/>
</dbReference>
<dbReference type="Gene3D" id="3.90.25.10">
    <property type="entry name" value="UDP-galactose 4-epimerase, domain 1"/>
    <property type="match status" value="1"/>
</dbReference>
<dbReference type="RefSeq" id="WP_275819887.1">
    <property type="nucleotide sequence ID" value="NZ_JARHUD010000002.1"/>
</dbReference>
<dbReference type="PANTHER" id="PTHR43162">
    <property type="match status" value="1"/>
</dbReference>
<evidence type="ECO:0000313" key="6">
    <source>
        <dbReference type="EMBL" id="MDF2094936.1"/>
    </source>
</evidence>
<dbReference type="Pfam" id="PF05368">
    <property type="entry name" value="NmrA"/>
    <property type="match status" value="1"/>
</dbReference>
<name>A0ABT5YJ11_9PROT</name>
<reference evidence="6 7" key="1">
    <citation type="submission" date="2023-03" db="EMBL/GenBank/DDBJ databases">
        <title>Fodinicurvata sp. CAU 1616 isolated from sea sendiment.</title>
        <authorList>
            <person name="Kim W."/>
        </authorList>
    </citation>
    <scope>NUCLEOTIDE SEQUENCE [LARGE SCALE GENOMIC DNA]</scope>
    <source>
        <strain evidence="6 7">CAU 1616</strain>
    </source>
</reference>
<proteinExistence type="inferred from homology"/>
<dbReference type="InterPro" id="IPR008030">
    <property type="entry name" value="NmrA-like"/>
</dbReference>
<dbReference type="InterPro" id="IPR036291">
    <property type="entry name" value="NAD(P)-bd_dom_sf"/>
</dbReference>
<organism evidence="6 7">
    <name type="scientific">Aquibaculum arenosum</name>
    <dbReference type="NCBI Taxonomy" id="3032591"/>
    <lineage>
        <taxon>Bacteria</taxon>
        <taxon>Pseudomonadati</taxon>
        <taxon>Pseudomonadota</taxon>
        <taxon>Alphaproteobacteria</taxon>
        <taxon>Rhodospirillales</taxon>
        <taxon>Rhodovibrionaceae</taxon>
        <taxon>Aquibaculum</taxon>
    </lineage>
</organism>
<comment type="pathway">
    <text evidence="1">Alkaloid biosynthesis; ergot alkaloid biosynthesis.</text>
</comment>
<evidence type="ECO:0000256" key="3">
    <source>
        <dbReference type="ARBA" id="ARBA00022589"/>
    </source>
</evidence>
<dbReference type="SUPFAM" id="SSF51735">
    <property type="entry name" value="NAD(P)-binding Rossmann-fold domains"/>
    <property type="match status" value="1"/>
</dbReference>
<gene>
    <name evidence="6" type="ORF">P2G67_02980</name>
</gene>
<keyword evidence="3" id="KW-0017">Alkaloid metabolism</keyword>
<evidence type="ECO:0000256" key="1">
    <source>
        <dbReference type="ARBA" id="ARBA00005107"/>
    </source>
</evidence>
<dbReference type="InterPro" id="IPR019901">
    <property type="entry name" value="Ergot_alkaloid_biosynthesis"/>
</dbReference>
<dbReference type="PANTHER" id="PTHR43162:SF1">
    <property type="entry name" value="PRESTALK A DIFFERENTIATION PROTEIN A"/>
    <property type="match status" value="1"/>
</dbReference>
<dbReference type="NCBIfam" id="TIGR03649">
    <property type="entry name" value="ergot_EASG"/>
    <property type="match status" value="1"/>
</dbReference>
<dbReference type="Gene3D" id="3.40.50.720">
    <property type="entry name" value="NAD(P)-binding Rossmann-like Domain"/>
    <property type="match status" value="1"/>
</dbReference>
<sequence length="281" mass="30320">MNKPLILITGATGKTGAAIAGRLRSSGARLRLASRSGTAPAGTQSVQFDWSDPKTFEEALVDVERIYILAPVGHNSPIDLVAPFIDKALAMDAKRFVLLSSTQLQEGGPAMGQIHAYLRKVAPEWAVLRPSWFMQNFINEPHLSSINNENAIYSATGDGRVPFVSVDDIAGVGAHILLQADAPEHDLPITGPELLSYDDVASQISRAAGRIVRHVRLTVEELAERHQRFGLPADYAQTLAGLDAIIAARREEKLSGVVEANTGRPGVSFASFAEEHAAIWR</sequence>
<accession>A0ABT5YJ11</accession>